<evidence type="ECO:0000256" key="13">
    <source>
        <dbReference type="ARBA" id="ARBA00031538"/>
    </source>
</evidence>
<accession>A0A2I1M416</accession>
<feature type="transmembrane region" description="Helical" evidence="18">
    <location>
        <begin position="185"/>
        <end position="206"/>
    </location>
</feature>
<keyword evidence="8 18" id="KW-1133">Transmembrane helix</keyword>
<evidence type="ECO:0000256" key="9">
    <source>
        <dbReference type="ARBA" id="ARBA00023136"/>
    </source>
</evidence>
<dbReference type="GO" id="GO:0051205">
    <property type="term" value="P:protein insertion into membrane"/>
    <property type="evidence" value="ECO:0007669"/>
    <property type="project" value="TreeGrafter"/>
</dbReference>
<evidence type="ECO:0000256" key="2">
    <source>
        <dbReference type="ARBA" id="ARBA00010527"/>
    </source>
</evidence>
<evidence type="ECO:0000256" key="16">
    <source>
        <dbReference type="RuleBase" id="RU003945"/>
    </source>
</evidence>
<dbReference type="InterPro" id="IPR001708">
    <property type="entry name" value="YidC/ALB3/OXA1/COX18"/>
</dbReference>
<dbReference type="PANTHER" id="PTHR12428">
    <property type="entry name" value="OXA1"/>
    <property type="match status" value="1"/>
</dbReference>
<evidence type="ECO:0000256" key="4">
    <source>
        <dbReference type="ARBA" id="ARBA00022448"/>
    </source>
</evidence>
<evidence type="ECO:0000313" key="21">
    <source>
        <dbReference type="Proteomes" id="UP000242263"/>
    </source>
</evidence>
<evidence type="ECO:0000256" key="7">
    <source>
        <dbReference type="ARBA" id="ARBA00022927"/>
    </source>
</evidence>
<dbReference type="AlphaFoldDB" id="A0A2I1M416"/>
<evidence type="ECO:0000256" key="6">
    <source>
        <dbReference type="ARBA" id="ARBA00022692"/>
    </source>
</evidence>
<comment type="subunit">
    <text evidence="12">Interacts with the Sec translocase complex via SecD. Specifically interacts with transmembrane segments of nascent integral membrane proteins during membrane integration.</text>
</comment>
<keyword evidence="6 16" id="KW-0812">Transmembrane</keyword>
<feature type="transmembrane region" description="Helical" evidence="18">
    <location>
        <begin position="124"/>
        <end position="144"/>
    </location>
</feature>
<feature type="domain" description="Membrane insertase YidC/Oxa/ALB C-terminal" evidence="19">
    <location>
        <begin position="46"/>
        <end position="262"/>
    </location>
</feature>
<dbReference type="Proteomes" id="UP000242263">
    <property type="component" value="Unassembled WGS sequence"/>
</dbReference>
<feature type="transmembrane region" description="Helical" evidence="18">
    <location>
        <begin position="44"/>
        <end position="66"/>
    </location>
</feature>
<feature type="compositionally biased region" description="Basic and acidic residues" evidence="17">
    <location>
        <begin position="277"/>
        <end position="293"/>
    </location>
</feature>
<evidence type="ECO:0000313" key="20">
    <source>
        <dbReference type="EMBL" id="PKZ14882.1"/>
    </source>
</evidence>
<evidence type="ECO:0000256" key="5">
    <source>
        <dbReference type="ARBA" id="ARBA00022475"/>
    </source>
</evidence>
<evidence type="ECO:0000256" key="14">
    <source>
        <dbReference type="ARBA" id="ARBA00033245"/>
    </source>
</evidence>
<dbReference type="InterPro" id="IPR028055">
    <property type="entry name" value="YidC/Oxa/ALB_C"/>
</dbReference>
<dbReference type="CDD" id="cd20070">
    <property type="entry name" value="5TM_YidC_Alb3"/>
    <property type="match status" value="1"/>
</dbReference>
<feature type="region of interest" description="Disordered" evidence="17">
    <location>
        <begin position="275"/>
        <end position="330"/>
    </location>
</feature>
<evidence type="ECO:0000256" key="17">
    <source>
        <dbReference type="SAM" id="MobiDB-lite"/>
    </source>
</evidence>
<evidence type="ECO:0000256" key="15">
    <source>
        <dbReference type="ARBA" id="ARBA00033342"/>
    </source>
</evidence>
<dbReference type="PANTHER" id="PTHR12428:SF65">
    <property type="entry name" value="CYTOCHROME C OXIDASE ASSEMBLY PROTEIN COX18, MITOCHONDRIAL"/>
    <property type="match status" value="1"/>
</dbReference>
<dbReference type="EMBL" id="PKGU01000003">
    <property type="protein sequence ID" value="PKZ14882.1"/>
    <property type="molecule type" value="Genomic_DNA"/>
</dbReference>
<evidence type="ECO:0000256" key="11">
    <source>
        <dbReference type="ARBA" id="ARBA00025034"/>
    </source>
</evidence>
<dbReference type="InterPro" id="IPR047196">
    <property type="entry name" value="YidC_ALB_C"/>
</dbReference>
<evidence type="ECO:0000256" key="18">
    <source>
        <dbReference type="SAM" id="Phobius"/>
    </source>
</evidence>
<comment type="function">
    <text evidence="11">Required for the insertion and/or proper folding and/or complex formation of integral membrane proteins into the membrane. Involved in integration of membrane proteins that insert both dependently and independently of the Sec translocase complex, as well as at least some lipoproteins. Aids folding of multispanning membrane proteins.</text>
</comment>
<dbReference type="NCBIfam" id="TIGR03592">
    <property type="entry name" value="yidC_oxa1_cterm"/>
    <property type="match status" value="1"/>
</dbReference>
<protein>
    <recommendedName>
        <fullName evidence="3">Membrane protein insertase YidC</fullName>
    </recommendedName>
    <alternativeName>
        <fullName evidence="15">Foldase YidC</fullName>
    </alternativeName>
    <alternativeName>
        <fullName evidence="14">Membrane integrase YidC</fullName>
    </alternativeName>
    <alternativeName>
        <fullName evidence="13">Membrane protein YidC</fullName>
    </alternativeName>
</protein>
<dbReference type="GO" id="GO:0032977">
    <property type="term" value="F:membrane insertase activity"/>
    <property type="evidence" value="ECO:0007669"/>
    <property type="project" value="InterPro"/>
</dbReference>
<feature type="transmembrane region" description="Helical" evidence="18">
    <location>
        <begin position="227"/>
        <end position="250"/>
    </location>
</feature>
<feature type="compositionally biased region" description="Basic and acidic residues" evidence="17">
    <location>
        <begin position="303"/>
        <end position="314"/>
    </location>
</feature>
<reference evidence="20 21" key="1">
    <citation type="submission" date="2017-12" db="EMBL/GenBank/DDBJ databases">
        <title>Phylogenetic diversity of female urinary microbiome.</title>
        <authorList>
            <person name="Thomas-White K."/>
            <person name="Wolfe A.J."/>
        </authorList>
    </citation>
    <scope>NUCLEOTIDE SEQUENCE [LARGE SCALE GENOMIC DNA]</scope>
    <source>
        <strain evidence="20 21">UMB0064</strain>
    </source>
</reference>
<evidence type="ECO:0000259" key="19">
    <source>
        <dbReference type="Pfam" id="PF02096"/>
    </source>
</evidence>
<keyword evidence="5" id="KW-1003">Cell membrane</keyword>
<keyword evidence="9 18" id="KW-0472">Membrane</keyword>
<name>A0A2I1M416_9BIFI</name>
<evidence type="ECO:0000256" key="1">
    <source>
        <dbReference type="ARBA" id="ARBA00004651"/>
    </source>
</evidence>
<evidence type="ECO:0000256" key="12">
    <source>
        <dbReference type="ARBA" id="ARBA00026028"/>
    </source>
</evidence>
<evidence type="ECO:0000256" key="3">
    <source>
        <dbReference type="ARBA" id="ARBA00015325"/>
    </source>
</evidence>
<evidence type="ECO:0000256" key="8">
    <source>
        <dbReference type="ARBA" id="ARBA00022989"/>
    </source>
</evidence>
<dbReference type="RefSeq" id="WP_021617363.1">
    <property type="nucleotide sequence ID" value="NZ_PKGU01000003.1"/>
</dbReference>
<comment type="similarity">
    <text evidence="2">Belongs to the OXA1/ALB3/YidC family. Type 1 subfamily.</text>
</comment>
<comment type="subcellular location">
    <subcellularLocation>
        <location evidence="1">Cell membrane</location>
        <topology evidence="1">Multi-pass membrane protein</topology>
    </subcellularLocation>
    <subcellularLocation>
        <location evidence="16">Membrane</location>
        <topology evidence="16">Multi-pass membrane protein</topology>
    </subcellularLocation>
</comment>
<dbReference type="GO" id="GO:0005886">
    <property type="term" value="C:plasma membrane"/>
    <property type="evidence" value="ECO:0007669"/>
    <property type="project" value="UniProtKB-SubCell"/>
</dbReference>
<keyword evidence="7" id="KW-0653">Protein transport</keyword>
<organism evidence="20 21">
    <name type="scientific">Alloscardovia omnicolens</name>
    <dbReference type="NCBI Taxonomy" id="419015"/>
    <lineage>
        <taxon>Bacteria</taxon>
        <taxon>Bacillati</taxon>
        <taxon>Actinomycetota</taxon>
        <taxon>Actinomycetes</taxon>
        <taxon>Bifidobacteriales</taxon>
        <taxon>Bifidobacteriaceae</taxon>
        <taxon>Alloscardovia</taxon>
    </lineage>
</organism>
<keyword evidence="4" id="KW-0813">Transport</keyword>
<sequence>MNLDQGFLGSIYKLLYPLEWLMTQVMVFFQKFFVMLGMQDGSGFAWVLSIVFLTITVRVIILPFFVKQMASMGRMQAIQPQLKKIQNKYKGKNDSASREAMSREMQKLYKDNNANPMGSCVPGLIQGPVFMALFYILTAISRIADGSRDALGGFTQTVAQHIMDTELFGTKISHNFTNATGSGKIVIGLFVAYMCITMFLSQYYSLRRNMPKESFGTSQYNTQRMMAFIFPVMYIFSGIAFPFAVLIYWATNNTWTLIQMIFQIENFPTPGSAAYETKQKRDCHREEKRRERLGLPTVEEEELQKVKEAQEKLKKNGGNQRYQPSRKKKK</sequence>
<evidence type="ECO:0000256" key="10">
    <source>
        <dbReference type="ARBA" id="ARBA00023186"/>
    </source>
</evidence>
<dbReference type="NCBIfam" id="NF002350">
    <property type="entry name" value="PRK01315.1"/>
    <property type="match status" value="1"/>
</dbReference>
<dbReference type="GO" id="GO:0015031">
    <property type="term" value="P:protein transport"/>
    <property type="evidence" value="ECO:0007669"/>
    <property type="project" value="UniProtKB-KW"/>
</dbReference>
<dbReference type="Pfam" id="PF02096">
    <property type="entry name" value="60KD_IMP"/>
    <property type="match status" value="1"/>
</dbReference>
<gene>
    <name evidence="20" type="ORF">CYJ32_05060</name>
</gene>
<proteinExistence type="inferred from homology"/>
<comment type="caution">
    <text evidence="20">The sequence shown here is derived from an EMBL/GenBank/DDBJ whole genome shotgun (WGS) entry which is preliminary data.</text>
</comment>
<keyword evidence="10" id="KW-0143">Chaperone</keyword>